<feature type="region of interest" description="Disordered" evidence="2">
    <location>
        <begin position="37"/>
        <end position="81"/>
    </location>
</feature>
<comment type="subcellular location">
    <subcellularLocation>
        <location evidence="1">Spore core</location>
    </subcellularLocation>
</comment>
<dbReference type="EMBL" id="LNQP01000005">
    <property type="protein sequence ID" value="KSU89408.1"/>
    <property type="molecule type" value="Genomic_DNA"/>
</dbReference>
<organism evidence="3 4">
    <name type="scientific">Priestia veravalensis</name>
    <dbReference type="NCBI Taxonomy" id="1414648"/>
    <lineage>
        <taxon>Bacteria</taxon>
        <taxon>Bacillati</taxon>
        <taxon>Bacillota</taxon>
        <taxon>Bacilli</taxon>
        <taxon>Bacillales</taxon>
        <taxon>Bacillaceae</taxon>
        <taxon>Priestia</taxon>
    </lineage>
</organism>
<name>A0A0V8JRY5_9BACI</name>
<accession>A0A0V8JRY5</accession>
<proteinExistence type="evidence at transcript level"/>
<dbReference type="RefSeq" id="WP_025911132.1">
    <property type="nucleotide sequence ID" value="NZ_KQ758628.1"/>
</dbReference>
<dbReference type="AlphaFoldDB" id="A0A0V8JRY5"/>
<keyword evidence="1" id="KW-0749">Sporulation</keyword>
<comment type="similarity">
    <text evidence="1">Belongs to the Tlp family.</text>
</comment>
<keyword evidence="4" id="KW-1185">Reference proteome</keyword>
<evidence type="ECO:0000313" key="4">
    <source>
        <dbReference type="Proteomes" id="UP000053681"/>
    </source>
</evidence>
<dbReference type="NCBIfam" id="TIGR03090">
    <property type="entry name" value="SASP_tlp"/>
    <property type="match status" value="1"/>
</dbReference>
<dbReference type="Proteomes" id="UP000053681">
    <property type="component" value="Unassembled WGS sequence"/>
</dbReference>
<dbReference type="InterPro" id="IPR017524">
    <property type="entry name" value="SASP_thioredoxin-like"/>
</dbReference>
<dbReference type="HAMAP" id="MF_01506">
    <property type="entry name" value="Tlp"/>
    <property type="match status" value="1"/>
</dbReference>
<dbReference type="GO" id="GO:0030435">
    <property type="term" value="P:sporulation resulting in formation of a cellular spore"/>
    <property type="evidence" value="ECO:0007669"/>
    <property type="project" value="UniProtKB-KW"/>
</dbReference>
<protein>
    <recommendedName>
        <fullName evidence="1">Small, acid-soluble spore protein Tlp</fullName>
    </recommendedName>
</protein>
<dbReference type="Pfam" id="PF19824">
    <property type="entry name" value="Tlp"/>
    <property type="match status" value="1"/>
</dbReference>
<evidence type="ECO:0000256" key="2">
    <source>
        <dbReference type="SAM" id="MobiDB-lite"/>
    </source>
</evidence>
<feature type="compositionally biased region" description="Basic and acidic residues" evidence="2">
    <location>
        <begin position="40"/>
        <end position="75"/>
    </location>
</feature>
<evidence type="ECO:0000256" key="1">
    <source>
        <dbReference type="HAMAP-Rule" id="MF_01506"/>
    </source>
</evidence>
<sequence>MTWSKPNPDDRSNNVERLQSMVQNTIDNIEKAEATMTRATGEERAKIEQKNHNREVSIEAMRNEIQDESKAREEGYPNSTN</sequence>
<dbReference type="GO" id="GO:0030436">
    <property type="term" value="P:asexual sporulation"/>
    <property type="evidence" value="ECO:0007669"/>
    <property type="project" value="UniProtKB-UniRule"/>
</dbReference>
<evidence type="ECO:0000313" key="3">
    <source>
        <dbReference type="EMBL" id="KSU89408.1"/>
    </source>
</evidence>
<comment type="induction">
    <text evidence="1">Expressed only in the forespore compartment of sporulating cells.</text>
</comment>
<gene>
    <name evidence="1" type="primary">tlp</name>
    <name evidence="3" type="ORF">AS180_02325</name>
</gene>
<comment type="caution">
    <text evidence="3">The sequence shown here is derived from an EMBL/GenBank/DDBJ whole genome shotgun (WGS) entry which is preliminary data.</text>
</comment>
<reference evidence="3 4" key="1">
    <citation type="submission" date="2015-11" db="EMBL/GenBank/DDBJ databases">
        <title>Bacillus caseinolyticus sp nov.</title>
        <authorList>
            <person name="Dastager S.G."/>
            <person name="Mawlankar R."/>
        </authorList>
    </citation>
    <scope>NUCLEOTIDE SEQUENCE [LARGE SCALE GENOMIC DNA]</scope>
    <source>
        <strain evidence="3 4">SGD-V-76</strain>
    </source>
</reference>
<dbReference type="GeneID" id="93682336"/>